<dbReference type="SUPFAM" id="SSF46785">
    <property type="entry name" value="Winged helix' DNA-binding domain"/>
    <property type="match status" value="1"/>
</dbReference>
<dbReference type="InterPro" id="IPR036390">
    <property type="entry name" value="WH_DNA-bd_sf"/>
</dbReference>
<dbReference type="EMBL" id="AFNT02000063">
    <property type="protein sequence ID" value="ERJ04669.1"/>
    <property type="molecule type" value="Genomic_DNA"/>
</dbReference>
<name>F7PQM2_9EURY</name>
<dbReference type="InterPro" id="IPR051797">
    <property type="entry name" value="TrmB-like"/>
</dbReference>
<dbReference type="PANTHER" id="PTHR34293">
    <property type="entry name" value="HTH-TYPE TRANSCRIPTIONAL REGULATOR TRMBL2"/>
    <property type="match status" value="1"/>
</dbReference>
<keyword evidence="6" id="KW-1185">Reference proteome</keyword>
<organism evidence="4 5">
    <name type="scientific">Halorhabdus tiamatea SARL4B</name>
    <dbReference type="NCBI Taxonomy" id="1033806"/>
    <lineage>
        <taxon>Archaea</taxon>
        <taxon>Methanobacteriati</taxon>
        <taxon>Methanobacteriota</taxon>
        <taxon>Stenosarchaea group</taxon>
        <taxon>Halobacteria</taxon>
        <taxon>Halobacteriales</taxon>
        <taxon>Haloarculaceae</taxon>
        <taxon>Halorhabdus</taxon>
    </lineage>
</organism>
<dbReference type="RefSeq" id="WP_008528443.1">
    <property type="nucleotide sequence ID" value="NC_021921.1"/>
</dbReference>
<feature type="domain" description="Transcription regulator TrmB N-terminal" evidence="2">
    <location>
        <begin position="10"/>
        <end position="76"/>
    </location>
</feature>
<dbReference type="AlphaFoldDB" id="F7PQM2"/>
<dbReference type="Gene3D" id="1.10.10.10">
    <property type="entry name" value="Winged helix-like DNA-binding domain superfamily/Winged helix DNA-binding domain"/>
    <property type="match status" value="1"/>
</dbReference>
<dbReference type="STRING" id="1033806.HTIA_0170"/>
<dbReference type="OrthoDB" id="30795at2157"/>
<proteinExistence type="predicted"/>
<dbReference type="InterPro" id="IPR036388">
    <property type="entry name" value="WH-like_DNA-bd_sf"/>
</dbReference>
<dbReference type="InterPro" id="IPR002831">
    <property type="entry name" value="Tscrpt_reg_TrmB_N"/>
</dbReference>
<dbReference type="EMBL" id="HF571520">
    <property type="protein sequence ID" value="CCQ32321.1"/>
    <property type="molecule type" value="Genomic_DNA"/>
</dbReference>
<accession>F7PQM2</accession>
<reference evidence="4 5" key="1">
    <citation type="journal article" date="2011" name="J. Bacteriol.">
        <title>Genome sequence of Halorhabdus tiamatea, the first archaeon isolated from a deep-sea anoxic brine lake.</title>
        <authorList>
            <person name="Antunes A."/>
            <person name="Alam I."/>
            <person name="Bajic V.B."/>
            <person name="Stingl U."/>
        </authorList>
    </citation>
    <scope>NUCLEOTIDE SEQUENCE [LARGE SCALE GENOMIC DNA]</scope>
    <source>
        <strain evidence="4 5">SARL4B</strain>
    </source>
</reference>
<dbReference type="Proteomes" id="UP000015381">
    <property type="component" value="Chromosome I"/>
</dbReference>
<evidence type="ECO:0000313" key="5">
    <source>
        <dbReference type="Proteomes" id="UP000003861"/>
    </source>
</evidence>
<dbReference type="PATRIC" id="fig|1033806.12.peg.166"/>
<sequence length="257" mass="27442">MSTQDAVGALEQLGLSNYEARVFVALQRLGSGTAETISEVSEVPRSQVYGAADDLAERGLVEVTESSPKTYRPVSLAAAREQLSARIERERERAFENLDALQDEAATDRRERGVSTVRGRTPIDERIAGLLETAQDTAVFVAPEATSLTTEIADTLTEQASGGVSVTLVTAEPKLDERFADDPLDVIVMGEDNPADFAGRALLVDGATILLAVATDDGSVEEEALWTAESSIGRILAQFMQSGMESGRQRQSGDAPP</sequence>
<dbReference type="PANTHER" id="PTHR34293:SF1">
    <property type="entry name" value="HTH-TYPE TRANSCRIPTIONAL REGULATOR TRMBL2"/>
    <property type="match status" value="1"/>
</dbReference>
<feature type="coiled-coil region" evidence="1">
    <location>
        <begin position="84"/>
        <end position="111"/>
    </location>
</feature>
<dbReference type="GeneID" id="23798486"/>
<evidence type="ECO:0000259" key="2">
    <source>
        <dbReference type="Pfam" id="PF01978"/>
    </source>
</evidence>
<dbReference type="KEGG" id="hti:HTIA_0170"/>
<keyword evidence="1" id="KW-0175">Coiled coil</keyword>
<evidence type="ECO:0000313" key="3">
    <source>
        <dbReference type="EMBL" id="CCQ32321.1"/>
    </source>
</evidence>
<dbReference type="HOGENOM" id="CLU_072493_2_1_2"/>
<evidence type="ECO:0000256" key="1">
    <source>
        <dbReference type="SAM" id="Coils"/>
    </source>
</evidence>
<dbReference type="Pfam" id="PF01978">
    <property type="entry name" value="TrmB"/>
    <property type="match status" value="1"/>
</dbReference>
<reference evidence="4 5" key="2">
    <citation type="journal article" date="2013" name="PLoS ONE">
        <title>INDIGO - INtegrated Data Warehouse of MIcrobial GenOmes with Examples from the Red Sea Extremophiles.</title>
        <authorList>
            <person name="Alam I."/>
            <person name="Antunes A."/>
            <person name="Kamau A.A."/>
            <person name="Ba Alawi W."/>
            <person name="Kalkatawi M."/>
            <person name="Stingl U."/>
            <person name="Bajic V.B."/>
        </authorList>
    </citation>
    <scope>NUCLEOTIDE SEQUENCE [LARGE SCALE GENOMIC DNA]</scope>
    <source>
        <strain evidence="4 5">SARL4B</strain>
    </source>
</reference>
<evidence type="ECO:0000313" key="4">
    <source>
        <dbReference type="EMBL" id="ERJ04669.1"/>
    </source>
</evidence>
<dbReference type="Proteomes" id="UP000003861">
    <property type="component" value="Unassembled WGS sequence"/>
</dbReference>
<protein>
    <submittedName>
        <fullName evidence="3">Archaeal sugar-specific transcriptional regulator, TrmB family</fullName>
    </submittedName>
    <submittedName>
        <fullName evidence="4">Putative transcriptional regulator protein</fullName>
    </submittedName>
</protein>
<reference evidence="3 6" key="3">
    <citation type="journal article" date="2014" name="Environ. Microbiol.">
        <title>Halorhabdus tiamatea: proteogenomics and glycosidase activity measurements identify the first cultivated euryarchaeon from a deep-sea anoxic brine lake as potential polysaccharide degrader.</title>
        <authorList>
            <person name="Werner J."/>
            <person name="Ferrer M."/>
            <person name="Michel G."/>
            <person name="Mann A.J."/>
            <person name="Huang S."/>
            <person name="Juarez S."/>
            <person name="Ciordia S."/>
            <person name="Albar J.P."/>
            <person name="Alcaide M."/>
            <person name="La Cono V."/>
            <person name="Yakimov M.M."/>
            <person name="Antunes A."/>
            <person name="Taborda M."/>
            <person name="Da Costa M.S."/>
            <person name="Amann R.I."/>
            <person name="Gloeckner F.O."/>
            <person name="Golyshina O.V."/>
            <person name="Golyshin P.N."/>
            <person name="Teeling H."/>
        </authorList>
    </citation>
    <scope>NUCLEOTIDE SEQUENCE [LARGE SCALE GENOMIC DNA]</scope>
    <source>
        <strain evidence="6">SARL4B</strain>
        <strain evidence="3">Type strain: SARL4B</strain>
    </source>
</reference>
<gene>
    <name evidence="4" type="ORF">HLRTI_003356</name>
    <name evidence="3" type="ORF">HTIA_0170</name>
</gene>
<dbReference type="eggNOG" id="arCOG02038">
    <property type="taxonomic scope" value="Archaea"/>
</dbReference>
<evidence type="ECO:0000313" key="6">
    <source>
        <dbReference type="Proteomes" id="UP000015381"/>
    </source>
</evidence>